<comment type="catalytic activity">
    <reaction evidence="8">
        <text>(6R)-10-formyltetrahydrofolate + 5-amino-1-(5-phospho-beta-D-ribosyl)imidazole-4-carboxamide = 5-formamido-1-(5-phospho-D-ribosyl)imidazole-4-carboxamide + (6S)-5,6,7,8-tetrahydrofolate</text>
        <dbReference type="Rhea" id="RHEA:22192"/>
        <dbReference type="ChEBI" id="CHEBI:57453"/>
        <dbReference type="ChEBI" id="CHEBI:58467"/>
        <dbReference type="ChEBI" id="CHEBI:58475"/>
        <dbReference type="ChEBI" id="CHEBI:195366"/>
        <dbReference type="EC" id="2.1.2.3"/>
    </reaction>
</comment>
<keyword evidence="4 8" id="KW-0808">Transferase</keyword>
<evidence type="ECO:0000256" key="4">
    <source>
        <dbReference type="ARBA" id="ARBA00022679"/>
    </source>
</evidence>
<keyword evidence="6 8" id="KW-0378">Hydrolase</keyword>
<dbReference type="RefSeq" id="WP_009058551.1">
    <property type="nucleotide sequence ID" value="NZ_JAHXRZ010000019.1"/>
</dbReference>
<comment type="domain">
    <text evidence="8">The IMP cyclohydrolase activity resides in the N-terminal region.</text>
</comment>
<dbReference type="SUPFAM" id="SSF53927">
    <property type="entry name" value="Cytidine deaminase-like"/>
    <property type="match status" value="1"/>
</dbReference>
<feature type="domain" description="MGS-like" evidence="9">
    <location>
        <begin position="1"/>
        <end position="143"/>
    </location>
</feature>
<keyword evidence="5 8" id="KW-0658">Purine biosynthesis</keyword>
<dbReference type="SMART" id="SM00798">
    <property type="entry name" value="AICARFT_IMPCHas"/>
    <property type="match status" value="1"/>
</dbReference>
<keyword evidence="7 8" id="KW-0511">Multifunctional enzyme</keyword>
<dbReference type="InterPro" id="IPR036914">
    <property type="entry name" value="MGS-like_dom_sf"/>
</dbReference>
<protein>
    <recommendedName>
        <fullName evidence="8">Bifunctional purine biosynthesis protein PurH</fullName>
    </recommendedName>
    <domain>
        <recommendedName>
            <fullName evidence="8">Phosphoribosylaminoimidazolecarboxamide formyltransferase</fullName>
            <ecNumber evidence="8">2.1.2.3</ecNumber>
        </recommendedName>
        <alternativeName>
            <fullName evidence="8">AICAR transformylase</fullName>
        </alternativeName>
    </domain>
    <domain>
        <recommendedName>
            <fullName evidence="8">IMP cyclohydrolase</fullName>
            <ecNumber evidence="8">3.5.4.10</ecNumber>
        </recommendedName>
        <alternativeName>
            <fullName evidence="8">ATIC</fullName>
        </alternativeName>
        <alternativeName>
            <fullName evidence="8">IMP synthase</fullName>
        </alternativeName>
        <alternativeName>
            <fullName evidence="8">Inosinicase</fullName>
        </alternativeName>
    </domain>
</protein>
<dbReference type="Pfam" id="PF01808">
    <property type="entry name" value="AICARFT_IMPCHas"/>
    <property type="match status" value="1"/>
</dbReference>
<comment type="pathway">
    <text evidence="1 8">Purine metabolism; IMP biosynthesis via de novo pathway; IMP from 5-formamido-1-(5-phospho-D-ribosyl)imidazole-4-carboxamide: step 1/1.</text>
</comment>
<comment type="similarity">
    <text evidence="3 8">Belongs to the PurH family.</text>
</comment>
<evidence type="ECO:0000256" key="3">
    <source>
        <dbReference type="ARBA" id="ARBA00007667"/>
    </source>
</evidence>
<dbReference type="PROSITE" id="PS51855">
    <property type="entry name" value="MGS"/>
    <property type="match status" value="1"/>
</dbReference>
<dbReference type="NCBIfam" id="TIGR00355">
    <property type="entry name" value="purH"/>
    <property type="match status" value="1"/>
</dbReference>
<evidence type="ECO:0000256" key="2">
    <source>
        <dbReference type="ARBA" id="ARBA00004954"/>
    </source>
</evidence>
<dbReference type="EC" id="3.5.4.10" evidence="8"/>
<evidence type="ECO:0000259" key="9">
    <source>
        <dbReference type="PROSITE" id="PS51855"/>
    </source>
</evidence>
<dbReference type="PIRSF" id="PIRSF000414">
    <property type="entry name" value="AICARFT_IMPCHas"/>
    <property type="match status" value="1"/>
</dbReference>
<dbReference type="Gene3D" id="3.40.140.20">
    <property type="match status" value="2"/>
</dbReference>
<evidence type="ECO:0000256" key="1">
    <source>
        <dbReference type="ARBA" id="ARBA00004844"/>
    </source>
</evidence>
<dbReference type="EC" id="2.1.2.3" evidence="8"/>
<evidence type="ECO:0000313" key="11">
    <source>
        <dbReference type="Proteomes" id="UP001161497"/>
    </source>
</evidence>
<proteinExistence type="inferred from homology"/>
<dbReference type="Proteomes" id="UP001161497">
    <property type="component" value="Chromosome"/>
</dbReference>
<evidence type="ECO:0000313" key="10">
    <source>
        <dbReference type="EMBL" id="CAI9085692.1"/>
    </source>
</evidence>
<organism evidence="10 11">
    <name type="scientific">Candidatus Methylacidiphilum fumarolicum</name>
    <dbReference type="NCBI Taxonomy" id="591154"/>
    <lineage>
        <taxon>Bacteria</taxon>
        <taxon>Pseudomonadati</taxon>
        <taxon>Verrucomicrobiota</taxon>
        <taxon>Methylacidiphilae</taxon>
        <taxon>Methylacidiphilales</taxon>
        <taxon>Methylacidiphilaceae</taxon>
        <taxon>Methylacidiphilum (ex Ratnadevi et al. 2023)</taxon>
    </lineage>
</organism>
<dbReference type="InterPro" id="IPR002695">
    <property type="entry name" value="PurH-like"/>
</dbReference>
<comment type="catalytic activity">
    <reaction evidence="8">
        <text>IMP + H2O = 5-formamido-1-(5-phospho-D-ribosyl)imidazole-4-carboxamide</text>
        <dbReference type="Rhea" id="RHEA:18445"/>
        <dbReference type="ChEBI" id="CHEBI:15377"/>
        <dbReference type="ChEBI" id="CHEBI:58053"/>
        <dbReference type="ChEBI" id="CHEBI:58467"/>
        <dbReference type="EC" id="3.5.4.10"/>
    </reaction>
</comment>
<sequence length="510" mass="56779">MSTAFISVYDKTGIVELARALSQARIDIISTGGTARLLKNAHIPVQEVSDVTGFPELLGGRVKTLHAKIHAGILYKRDEAQHLKEVAELGIPQIQYVIVNFYPFTTAIKKELSTEEILDFIDIGGCTLARSAAKNYPHVTVVVDPTDYSEVIHQVQTMGSTSLVLRKKLAFKAFNLTSYYDSQIARFFQEKFHIRQFPPESSIPLYDYSPLRYGENPHQHAALYGDFWNYFQQLQGKDLSYNNILDIDAAVRTLLEFPAERAVAAIFKHTSPCGVGMGNTVTDAYLKAFETDRESPFGGVIAINKPLDYSLARLLSEIFVEVVIAPEYEDEGLKLLQKKKNLRLIQVCLEKLPFPRFVIRSLFGNSYLLQEPDTILLDQDKIEVVSLRKPTQEEINKCMFGLKVVKHARSNAVVFSDSDKTLAIGSGQASRVDAVRIAIEKARREGISLEGSAIASDAFFPFPDGLELAAAAGASVVIQPGGSVRDKEVIDTANNHNMAMLFTHIRHFLH</sequence>
<dbReference type="InterPro" id="IPR011607">
    <property type="entry name" value="MGS-like_dom"/>
</dbReference>
<dbReference type="PANTHER" id="PTHR11692:SF0">
    <property type="entry name" value="BIFUNCTIONAL PURINE BIOSYNTHESIS PROTEIN ATIC"/>
    <property type="match status" value="1"/>
</dbReference>
<dbReference type="SMART" id="SM00851">
    <property type="entry name" value="MGS"/>
    <property type="match status" value="1"/>
</dbReference>
<evidence type="ECO:0000256" key="5">
    <source>
        <dbReference type="ARBA" id="ARBA00022755"/>
    </source>
</evidence>
<gene>
    <name evidence="8 10" type="primary">purH</name>
    <name evidence="10" type="ORF">MFUM_1340</name>
</gene>
<reference evidence="10" key="1">
    <citation type="submission" date="2023-03" db="EMBL/GenBank/DDBJ databases">
        <authorList>
            <person name="Cremers G."/>
            <person name="Picone N."/>
        </authorList>
    </citation>
    <scope>NUCLEOTIDE SEQUENCE</scope>
    <source>
        <strain evidence="10">Sample_alias</strain>
    </source>
</reference>
<dbReference type="HAMAP" id="MF_00139">
    <property type="entry name" value="PurH"/>
    <property type="match status" value="1"/>
</dbReference>
<dbReference type="PANTHER" id="PTHR11692">
    <property type="entry name" value="BIFUNCTIONAL PURINE BIOSYNTHESIS PROTEIN PURH"/>
    <property type="match status" value="1"/>
</dbReference>
<dbReference type="EMBL" id="OX458932">
    <property type="protein sequence ID" value="CAI9085692.1"/>
    <property type="molecule type" value="Genomic_DNA"/>
</dbReference>
<dbReference type="Pfam" id="PF02142">
    <property type="entry name" value="MGS"/>
    <property type="match status" value="1"/>
</dbReference>
<dbReference type="InterPro" id="IPR024051">
    <property type="entry name" value="AICAR_Tfase_dup_dom_sf"/>
</dbReference>
<dbReference type="GO" id="GO:0003937">
    <property type="term" value="F:IMP cyclohydrolase activity"/>
    <property type="evidence" value="ECO:0007669"/>
    <property type="project" value="UniProtKB-EC"/>
</dbReference>
<comment type="pathway">
    <text evidence="2 8">Purine metabolism; IMP biosynthesis via de novo pathway; 5-formamido-1-(5-phospho-D-ribosyl)imidazole-4-carboxamide from 5-amino-1-(5-phospho-D-ribosyl)imidazole-4-carboxamide (10-formyl THF route): step 1/1.</text>
</comment>
<dbReference type="Gene3D" id="3.40.50.1380">
    <property type="entry name" value="Methylglyoxal synthase-like domain"/>
    <property type="match status" value="1"/>
</dbReference>
<evidence type="ECO:0000256" key="7">
    <source>
        <dbReference type="ARBA" id="ARBA00023268"/>
    </source>
</evidence>
<dbReference type="GO" id="GO:0004643">
    <property type="term" value="F:phosphoribosylaminoimidazolecarboxamide formyltransferase activity"/>
    <property type="evidence" value="ECO:0007669"/>
    <property type="project" value="UniProtKB-EC"/>
</dbReference>
<accession>A0ABM9IDC6</accession>
<keyword evidence="11" id="KW-1185">Reference proteome</keyword>
<dbReference type="CDD" id="cd01421">
    <property type="entry name" value="IMPCH"/>
    <property type="match status" value="1"/>
</dbReference>
<name>A0ABM9IDC6_9BACT</name>
<dbReference type="SUPFAM" id="SSF52335">
    <property type="entry name" value="Methylglyoxal synthase-like"/>
    <property type="match status" value="1"/>
</dbReference>
<dbReference type="InterPro" id="IPR016193">
    <property type="entry name" value="Cytidine_deaminase-like"/>
</dbReference>
<evidence type="ECO:0000256" key="8">
    <source>
        <dbReference type="HAMAP-Rule" id="MF_00139"/>
    </source>
</evidence>
<dbReference type="NCBIfam" id="NF002049">
    <property type="entry name" value="PRK00881.1"/>
    <property type="match status" value="1"/>
</dbReference>
<evidence type="ECO:0000256" key="6">
    <source>
        <dbReference type="ARBA" id="ARBA00022801"/>
    </source>
</evidence>